<evidence type="ECO:0000313" key="2">
    <source>
        <dbReference type="Proteomes" id="UP000257109"/>
    </source>
</evidence>
<dbReference type="STRING" id="157652.A0A371H669"/>
<dbReference type="PANTHER" id="PTHR46064:SF1">
    <property type="entry name" value="QUEUINE TRNA-RIBOSYLTRANSFERASE ACCESSORY SUBUNIT 2"/>
    <property type="match status" value="1"/>
</dbReference>
<dbReference type="InterPro" id="IPR050852">
    <property type="entry name" value="Queuine_tRNA-ribosyltrfase"/>
</dbReference>
<gene>
    <name evidence="1" type="ORF">CR513_18787</name>
</gene>
<dbReference type="Proteomes" id="UP000257109">
    <property type="component" value="Unassembled WGS sequence"/>
</dbReference>
<organism evidence="1 2">
    <name type="scientific">Mucuna pruriens</name>
    <name type="common">Velvet bean</name>
    <name type="synonym">Dolichos pruriens</name>
    <dbReference type="NCBI Taxonomy" id="157652"/>
    <lineage>
        <taxon>Eukaryota</taxon>
        <taxon>Viridiplantae</taxon>
        <taxon>Streptophyta</taxon>
        <taxon>Embryophyta</taxon>
        <taxon>Tracheophyta</taxon>
        <taxon>Spermatophyta</taxon>
        <taxon>Magnoliopsida</taxon>
        <taxon>eudicotyledons</taxon>
        <taxon>Gunneridae</taxon>
        <taxon>Pentapetalae</taxon>
        <taxon>rosids</taxon>
        <taxon>fabids</taxon>
        <taxon>Fabales</taxon>
        <taxon>Fabaceae</taxon>
        <taxon>Papilionoideae</taxon>
        <taxon>50 kb inversion clade</taxon>
        <taxon>NPAAA clade</taxon>
        <taxon>indigoferoid/millettioid clade</taxon>
        <taxon>Phaseoleae</taxon>
        <taxon>Mucuna</taxon>
    </lineage>
</organism>
<dbReference type="AlphaFoldDB" id="A0A371H669"/>
<dbReference type="PANTHER" id="PTHR46064">
    <property type="entry name" value="QUEUINE TRNA-RIBOSYLTRANSFERASE ACCESSORY SUBUNIT 2"/>
    <property type="match status" value="1"/>
</dbReference>
<dbReference type="EMBL" id="QJKJ01003477">
    <property type="protein sequence ID" value="RDX98312.1"/>
    <property type="molecule type" value="Genomic_DNA"/>
</dbReference>
<feature type="non-terminal residue" evidence="1">
    <location>
        <position position="145"/>
    </location>
</feature>
<comment type="caution">
    <text evidence="1">The sequence shown here is derived from an EMBL/GenBank/DDBJ whole genome shotgun (WGS) entry which is preliminary data.</text>
</comment>
<reference evidence="1" key="1">
    <citation type="submission" date="2018-05" db="EMBL/GenBank/DDBJ databases">
        <title>Draft genome of Mucuna pruriens seed.</title>
        <authorList>
            <person name="Nnadi N.E."/>
            <person name="Vos R."/>
            <person name="Hasami M.H."/>
            <person name="Devisetty U.K."/>
            <person name="Aguiy J.C."/>
        </authorList>
    </citation>
    <scope>NUCLEOTIDE SEQUENCE [LARGE SCALE GENOMIC DNA]</scope>
    <source>
        <strain evidence="1">JCA_2017</strain>
    </source>
</reference>
<proteinExistence type="predicted"/>
<dbReference type="OrthoDB" id="27601at2759"/>
<keyword evidence="2" id="KW-1185">Reference proteome</keyword>
<evidence type="ECO:0000313" key="1">
    <source>
        <dbReference type="EMBL" id="RDX98312.1"/>
    </source>
</evidence>
<accession>A0A371H669</accession>
<name>A0A371H669_MUCPR</name>
<dbReference type="SUPFAM" id="SSF51713">
    <property type="entry name" value="tRNA-guanine transglycosylase"/>
    <property type="match status" value="1"/>
</dbReference>
<sequence length="145" mass="15869">MQMKFVVKKAWSNGGRVGTVEMGSYLGHIETPSLLPSTHKGLPQFISLDLLTSLPSFDSHILQISPLYFLEGLASTIISKIEGLHQHGIVAIGRDSIQCLPESKGATKLEASFETPCSGVLIKPKDYVEIISCMRLNIWVTLADE</sequence>
<dbReference type="GO" id="GO:0006400">
    <property type="term" value="P:tRNA modification"/>
    <property type="evidence" value="ECO:0007669"/>
    <property type="project" value="InterPro"/>
</dbReference>
<protein>
    <submittedName>
        <fullName evidence="1">Uncharacterized protein</fullName>
    </submittedName>
</protein>
<dbReference type="Gene3D" id="3.20.20.105">
    <property type="entry name" value="Queuine tRNA-ribosyltransferase-like"/>
    <property type="match status" value="1"/>
</dbReference>
<dbReference type="InterPro" id="IPR036511">
    <property type="entry name" value="TGT-like_sf"/>
</dbReference>